<dbReference type="Pfam" id="PF13847">
    <property type="entry name" value="Methyltransf_31"/>
    <property type="match status" value="1"/>
</dbReference>
<gene>
    <name evidence="3" type="ORF">B381_12473</name>
</gene>
<evidence type="ECO:0000313" key="4">
    <source>
        <dbReference type="Proteomes" id="UP000011700"/>
    </source>
</evidence>
<feature type="domain" description="Methyltransferase regulatory" evidence="1">
    <location>
        <begin position="235"/>
        <end position="315"/>
    </location>
</feature>
<name>M2UME5_STUST</name>
<dbReference type="eggNOG" id="COG0500">
    <property type="taxonomic scope" value="Bacteria"/>
</dbReference>
<proteinExistence type="predicted"/>
<protein>
    <submittedName>
        <fullName evidence="3">SAM-dependent methyltransferase</fullName>
    </submittedName>
</protein>
<evidence type="ECO:0000259" key="1">
    <source>
        <dbReference type="Pfam" id="PF10119"/>
    </source>
</evidence>
<reference evidence="3 4" key="1">
    <citation type="journal article" date="2013" name="Genome Announc.">
        <title>Draft Genome of Pseudomonas stutzeri Strain NF13, a Nitrogen Fixer Isolated from the Galapagos Rift Hydrothermal Vent.</title>
        <authorList>
            <person name="Pena A."/>
            <person name="Busquets A."/>
            <person name="Gomila M."/>
            <person name="Mayol J."/>
            <person name="Bosch R."/>
            <person name="Nogales B."/>
            <person name="Garcia-Valdes E."/>
            <person name="Bennasar A."/>
            <person name="Lalucat J."/>
        </authorList>
    </citation>
    <scope>NUCLEOTIDE SEQUENCE [LARGE SCALE GENOMIC DNA]</scope>
    <source>
        <strain evidence="3 4">NF13</strain>
    </source>
</reference>
<dbReference type="InterPro" id="IPR025714">
    <property type="entry name" value="Methyltranfer_dom"/>
</dbReference>
<dbReference type="PATRIC" id="fig|1212548.4.peg.2445"/>
<feature type="domain" description="Methyltransferase" evidence="2">
    <location>
        <begin position="60"/>
        <end position="183"/>
    </location>
</feature>
<dbReference type="AlphaFoldDB" id="M2UME5"/>
<dbReference type="Proteomes" id="UP000011700">
    <property type="component" value="Unassembled WGS sequence"/>
</dbReference>
<comment type="caution">
    <text evidence="3">The sequence shown here is derived from an EMBL/GenBank/DDBJ whole genome shotgun (WGS) entry which is preliminary data.</text>
</comment>
<dbReference type="Gene3D" id="3.40.50.150">
    <property type="entry name" value="Vaccinia Virus protein VP39"/>
    <property type="match status" value="1"/>
</dbReference>
<dbReference type="GO" id="GO:0032259">
    <property type="term" value="P:methylation"/>
    <property type="evidence" value="ECO:0007669"/>
    <property type="project" value="UniProtKB-KW"/>
</dbReference>
<accession>M2UME5</accession>
<keyword evidence="3" id="KW-0808">Transferase</keyword>
<keyword evidence="3" id="KW-0489">Methyltransferase</keyword>
<dbReference type="GO" id="GO:0008168">
    <property type="term" value="F:methyltransferase activity"/>
    <property type="evidence" value="ECO:0007669"/>
    <property type="project" value="UniProtKB-KW"/>
</dbReference>
<evidence type="ECO:0000313" key="3">
    <source>
        <dbReference type="EMBL" id="EMD99734.1"/>
    </source>
</evidence>
<dbReference type="CDD" id="cd02440">
    <property type="entry name" value="AdoMet_MTases"/>
    <property type="match status" value="1"/>
</dbReference>
<dbReference type="SUPFAM" id="SSF53335">
    <property type="entry name" value="S-adenosyl-L-methionine-dependent methyltransferases"/>
    <property type="match status" value="1"/>
</dbReference>
<dbReference type="PANTHER" id="PTHR43861">
    <property type="entry name" value="TRANS-ACONITATE 2-METHYLTRANSFERASE-RELATED"/>
    <property type="match status" value="1"/>
</dbReference>
<dbReference type="InterPro" id="IPR029063">
    <property type="entry name" value="SAM-dependent_MTases_sf"/>
</dbReference>
<evidence type="ECO:0000259" key="2">
    <source>
        <dbReference type="Pfam" id="PF13847"/>
    </source>
</evidence>
<sequence length="450" mass="49675">MALTYRAPIARLDEVQVDMNTYDGYVMDVAYPPHFHKEIQPVWLASLAQFLGTAAPDITKPYSYCELGCGMGINLLVAAATNPLGQFVGVDANEKALAIAREAAKSVGLTNVHFVHADFAHFAQSNNLFFDFIVSHGVWSWIAPNQQKHILQVVAKFLKPKGLFYLHYMCHPGATQMMPVQKLLNDLARQLPGSSEQKLQAALDFVCELDVAGTFIDQPNLSEKIKSLKQKPACYLAHDFLTDNWAPQHSTDVHQSVAQTGVTYIGSASAFDNLDSLSVPGAVQPLLAKLASPALRETVKDLAKNQHQRSDLFQRTPVRLAQQDVLQQVDALRLQLMPQAPRSGALSFQTPIGEIQGPDDIFSPLLEKLAERPTTFAELRQLPAFTEKLGTLSQALQMLMWQGHIHPQRPDGLSCSDQASKLKAWIERNQLKLKIVEDCGTAVNYLAGNS</sequence>
<dbReference type="Pfam" id="PF10119">
    <property type="entry name" value="MethyTransf_Reg"/>
    <property type="match status" value="1"/>
</dbReference>
<dbReference type="InterPro" id="IPR018773">
    <property type="entry name" value="MeTrfase_reg_dom_prd"/>
</dbReference>
<dbReference type="EMBL" id="AOBS01000053">
    <property type="protein sequence ID" value="EMD99734.1"/>
    <property type="molecule type" value="Genomic_DNA"/>
</dbReference>
<organism evidence="3 4">
    <name type="scientific">Stutzerimonas stutzeri NF13</name>
    <dbReference type="NCBI Taxonomy" id="1212548"/>
    <lineage>
        <taxon>Bacteria</taxon>
        <taxon>Pseudomonadati</taxon>
        <taxon>Pseudomonadota</taxon>
        <taxon>Gammaproteobacteria</taxon>
        <taxon>Pseudomonadales</taxon>
        <taxon>Pseudomonadaceae</taxon>
        <taxon>Stutzerimonas</taxon>
    </lineage>
</organism>